<sequence length="78" mass="8463">MGKYVEILDTGVKVVSRFHAHCPQTAQGYYKPPQRPDSSNNGAAVATTLMKLPLSVVSEIEVGAPLTPRSKDIFYSVV</sequence>
<proteinExistence type="predicted"/>
<name>A0A2G5DSD9_AQUCA</name>
<dbReference type="STRING" id="218851.A0A2G5DSD9"/>
<accession>A0A2G5DSD9</accession>
<dbReference type="OrthoDB" id="747111at2759"/>
<keyword evidence="2" id="KW-1185">Reference proteome</keyword>
<reference evidence="1 2" key="1">
    <citation type="submission" date="2017-09" db="EMBL/GenBank/DDBJ databases">
        <title>WGS assembly of Aquilegia coerulea Goldsmith.</title>
        <authorList>
            <person name="Hodges S."/>
            <person name="Kramer E."/>
            <person name="Nordborg M."/>
            <person name="Tomkins J."/>
            <person name="Borevitz J."/>
            <person name="Derieg N."/>
            <person name="Yan J."/>
            <person name="Mihaltcheva S."/>
            <person name="Hayes R.D."/>
            <person name="Rokhsar D."/>
        </authorList>
    </citation>
    <scope>NUCLEOTIDE SEQUENCE [LARGE SCALE GENOMIC DNA]</scope>
    <source>
        <strain evidence="2">cv. Goldsmith</strain>
    </source>
</reference>
<dbReference type="PANTHER" id="PTHR33983:SF1">
    <property type="entry name" value="OS07G0185900 PROTEIN"/>
    <property type="match status" value="1"/>
</dbReference>
<dbReference type="InParanoid" id="A0A2G5DSD9"/>
<dbReference type="PANTHER" id="PTHR33983">
    <property type="entry name" value="OS07G0185900 PROTEIN"/>
    <property type="match status" value="1"/>
</dbReference>
<gene>
    <name evidence="1" type="ORF">AQUCO_01500170v1</name>
</gene>
<evidence type="ECO:0000313" key="1">
    <source>
        <dbReference type="EMBL" id="PIA46441.1"/>
    </source>
</evidence>
<evidence type="ECO:0000313" key="2">
    <source>
        <dbReference type="Proteomes" id="UP000230069"/>
    </source>
</evidence>
<organism evidence="1 2">
    <name type="scientific">Aquilegia coerulea</name>
    <name type="common">Rocky mountain columbine</name>
    <dbReference type="NCBI Taxonomy" id="218851"/>
    <lineage>
        <taxon>Eukaryota</taxon>
        <taxon>Viridiplantae</taxon>
        <taxon>Streptophyta</taxon>
        <taxon>Embryophyta</taxon>
        <taxon>Tracheophyta</taxon>
        <taxon>Spermatophyta</taxon>
        <taxon>Magnoliopsida</taxon>
        <taxon>Ranunculales</taxon>
        <taxon>Ranunculaceae</taxon>
        <taxon>Thalictroideae</taxon>
        <taxon>Aquilegia</taxon>
    </lineage>
</organism>
<dbReference type="Proteomes" id="UP000230069">
    <property type="component" value="Unassembled WGS sequence"/>
</dbReference>
<protein>
    <submittedName>
        <fullName evidence="1">Uncharacterized protein</fullName>
    </submittedName>
</protein>
<dbReference type="AlphaFoldDB" id="A0A2G5DSD9"/>
<dbReference type="EMBL" id="KZ305032">
    <property type="protein sequence ID" value="PIA46441.1"/>
    <property type="molecule type" value="Genomic_DNA"/>
</dbReference>